<organism evidence="1 2">
    <name type="scientific">Clostridium cellulovorans (strain ATCC 35296 / DSM 3052 / OCM 3 / 743B)</name>
    <dbReference type="NCBI Taxonomy" id="573061"/>
    <lineage>
        <taxon>Bacteria</taxon>
        <taxon>Bacillati</taxon>
        <taxon>Bacillota</taxon>
        <taxon>Clostridia</taxon>
        <taxon>Eubacteriales</taxon>
        <taxon>Clostridiaceae</taxon>
        <taxon>Clostridium</taxon>
    </lineage>
</organism>
<name>D9SMC5_CLOC7</name>
<dbReference type="HOGENOM" id="CLU_2896056_0_0_9"/>
<sequence>MKGFVNIKELSEINGGSSLVSKKIDSSTIITIKYGVLVPTEPIAIMYGVKPLYGIPPITSLK</sequence>
<dbReference type="RefSeq" id="WP_010074134.1">
    <property type="nucleotide sequence ID" value="NC_014393.1"/>
</dbReference>
<dbReference type="STRING" id="573061.Clocel_4120"/>
<keyword evidence="2" id="KW-1185">Reference proteome</keyword>
<dbReference type="Proteomes" id="UP000002730">
    <property type="component" value="Chromosome"/>
</dbReference>
<evidence type="ECO:0000313" key="2">
    <source>
        <dbReference type="Proteomes" id="UP000002730"/>
    </source>
</evidence>
<dbReference type="KEGG" id="ccb:Clocel_4120"/>
<protein>
    <submittedName>
        <fullName evidence="1">Uncharacterized protein</fullName>
    </submittedName>
</protein>
<dbReference type="AlphaFoldDB" id="D9SMC5"/>
<dbReference type="EMBL" id="CP002160">
    <property type="protein sequence ID" value="ADL53781.1"/>
    <property type="molecule type" value="Genomic_DNA"/>
</dbReference>
<accession>D9SMC5</accession>
<gene>
    <name evidence="1" type="ordered locus">Clocel_4120</name>
</gene>
<evidence type="ECO:0000313" key="1">
    <source>
        <dbReference type="EMBL" id="ADL53781.1"/>
    </source>
</evidence>
<proteinExistence type="predicted"/>
<reference evidence="1 2" key="1">
    <citation type="submission" date="2010-08" db="EMBL/GenBank/DDBJ databases">
        <title>Complete sequence of Clostridium cellulovorans 743B.</title>
        <authorList>
            <consortium name="US DOE Joint Genome Institute"/>
            <person name="Lucas S."/>
            <person name="Copeland A."/>
            <person name="Lapidus A."/>
            <person name="Cheng J.-F."/>
            <person name="Bruce D."/>
            <person name="Goodwin L."/>
            <person name="Pitluck S."/>
            <person name="Chertkov O."/>
            <person name="Detter J.C."/>
            <person name="Han C."/>
            <person name="Tapia R."/>
            <person name="Land M."/>
            <person name="Hauser L."/>
            <person name="Chang Y.-J."/>
            <person name="Jeffries C."/>
            <person name="Kyrpides N."/>
            <person name="Ivanova N."/>
            <person name="Mikhailova N."/>
            <person name="Hemme C.L."/>
            <person name="Woyke T."/>
        </authorList>
    </citation>
    <scope>NUCLEOTIDE SEQUENCE [LARGE SCALE GENOMIC DNA]</scope>
    <source>
        <strain evidence="2">ATCC 35296 / DSM 3052 / OCM 3 / 743B</strain>
    </source>
</reference>